<keyword evidence="5" id="KW-0813">Transport</keyword>
<feature type="transmembrane region" description="Helical" evidence="5">
    <location>
        <begin position="64"/>
        <end position="94"/>
    </location>
</feature>
<dbReference type="HAMAP" id="MF_00902">
    <property type="entry name" value="TatC"/>
    <property type="match status" value="1"/>
</dbReference>
<keyword evidence="5" id="KW-1003">Cell membrane</keyword>
<protein>
    <recommendedName>
        <fullName evidence="5">Sec-independent protein translocase protein TatC</fullName>
    </recommendedName>
</protein>
<comment type="similarity">
    <text evidence="5">Belongs to the TatC family.</text>
</comment>
<feature type="transmembrane region" description="Helical" evidence="5">
    <location>
        <begin position="25"/>
        <end position="44"/>
    </location>
</feature>
<comment type="subunit">
    <text evidence="5">The Tat system comprises two distinct complexes: a TatABC complex, containing multiple copies of TatA, TatB and TatC subunits, and a separate TatA complex, containing only TatA subunits. Substrates initially bind to the TatABC complex, which probably triggers association of the separate TatA complex to form the active translocon.</text>
</comment>
<feature type="transmembrane region" description="Helical" evidence="5">
    <location>
        <begin position="162"/>
        <end position="185"/>
    </location>
</feature>
<reference evidence="7" key="1">
    <citation type="journal article" date="2015" name="Genome Announc.">
        <title>Complete Genome Sequence of Herbaspirillum hiltneri N3 (DSM 17495), Isolated from Surface-Sterilized Wheat Roots.</title>
        <authorList>
            <person name="Guizelini D."/>
            <person name="Saizaki P.M."/>
            <person name="Coimbra N.A."/>
            <person name="Weiss V.A."/>
            <person name="Faoro H."/>
            <person name="Sfeir M.Z."/>
            <person name="Baura V.A."/>
            <person name="Monteiro R.A."/>
            <person name="Chubatsu L.S."/>
            <person name="Souza E.M."/>
            <person name="Cruz L.M."/>
            <person name="Pedrosa F.O."/>
            <person name="Raittz R.T."/>
            <person name="Marchaukoski J.N."/>
            <person name="Steffens M.B."/>
        </authorList>
    </citation>
    <scope>NUCLEOTIDE SEQUENCE [LARGE SCALE GENOMIC DNA]</scope>
    <source>
        <strain evidence="7">N3</strain>
    </source>
</reference>
<dbReference type="PRINTS" id="PR01840">
    <property type="entry name" value="TATCFAMILY"/>
</dbReference>
<feature type="transmembrane region" description="Helical" evidence="5">
    <location>
        <begin position="115"/>
        <end position="142"/>
    </location>
</feature>
<evidence type="ECO:0000256" key="4">
    <source>
        <dbReference type="ARBA" id="ARBA00023136"/>
    </source>
</evidence>
<keyword evidence="7" id="KW-1185">Reference proteome</keyword>
<sequence length="257" mass="28172">MAEEQKTSGGEDTFISHLIELRSRVVKASAAVLIIFLCMMPWSAHIFDLLAAPMIHALPAGSKMIATGVITPFLIPVKVTMLMAFMIALPWVLYQMWAFVAPGLYSHEKRLVAPLVISSSLLFVMGVAFCYFFVFGVVFPFINNFAPKSVSVAPDIDSYVDFVLTMFLAFGITFEVPIIVIVLVRMGLVPLAKLKQIRPYVVVGAFVIAAVVTPPDIMSQLMLAVPLCLLYEVGLLVAPIFEKATRAPEEREDAVGS</sequence>
<accession>A0ABM5UXC6</accession>
<dbReference type="EMBL" id="CP011409">
    <property type="protein sequence ID" value="AKZ61875.1"/>
    <property type="molecule type" value="Genomic_DNA"/>
</dbReference>
<dbReference type="InterPro" id="IPR002033">
    <property type="entry name" value="TatC"/>
</dbReference>
<organism evidence="6 7">
    <name type="scientific">Herbaspirillum hiltneri N3</name>
    <dbReference type="NCBI Taxonomy" id="1262470"/>
    <lineage>
        <taxon>Bacteria</taxon>
        <taxon>Pseudomonadati</taxon>
        <taxon>Pseudomonadota</taxon>
        <taxon>Betaproteobacteria</taxon>
        <taxon>Burkholderiales</taxon>
        <taxon>Oxalobacteraceae</taxon>
        <taxon>Herbaspirillum</taxon>
    </lineage>
</organism>
<feature type="transmembrane region" description="Helical" evidence="5">
    <location>
        <begin position="221"/>
        <end position="241"/>
    </location>
</feature>
<dbReference type="Pfam" id="PF00902">
    <property type="entry name" value="TatC"/>
    <property type="match status" value="1"/>
</dbReference>
<proteinExistence type="inferred from homology"/>
<evidence type="ECO:0000313" key="7">
    <source>
        <dbReference type="Proteomes" id="UP000063429"/>
    </source>
</evidence>
<evidence type="ECO:0000256" key="1">
    <source>
        <dbReference type="ARBA" id="ARBA00004141"/>
    </source>
</evidence>
<evidence type="ECO:0000256" key="5">
    <source>
        <dbReference type="HAMAP-Rule" id="MF_00902"/>
    </source>
</evidence>
<keyword evidence="3 5" id="KW-1133">Transmembrane helix</keyword>
<keyword evidence="5" id="KW-0811">Translocation</keyword>
<dbReference type="Proteomes" id="UP000063429">
    <property type="component" value="Chromosome"/>
</dbReference>
<dbReference type="RefSeq" id="WP_053195374.1">
    <property type="nucleotide sequence ID" value="NZ_CP011409.1"/>
</dbReference>
<evidence type="ECO:0000313" key="6">
    <source>
        <dbReference type="EMBL" id="AKZ61875.1"/>
    </source>
</evidence>
<comment type="function">
    <text evidence="5">Part of the twin-arginine translocation (Tat) system that transports large folded proteins containing a characteristic twin-arginine motif in their signal peptide across membranes. Together with TatB, TatC is part of a receptor directly interacting with Tat signal peptides.</text>
</comment>
<keyword evidence="5" id="KW-0653">Protein transport</keyword>
<evidence type="ECO:0000256" key="3">
    <source>
        <dbReference type="ARBA" id="ARBA00022989"/>
    </source>
</evidence>
<dbReference type="PANTHER" id="PTHR30371:SF0">
    <property type="entry name" value="SEC-INDEPENDENT PROTEIN TRANSLOCASE PROTEIN TATC, CHLOROPLASTIC-RELATED"/>
    <property type="match status" value="1"/>
</dbReference>
<keyword evidence="4 5" id="KW-0472">Membrane</keyword>
<evidence type="ECO:0000256" key="2">
    <source>
        <dbReference type="ARBA" id="ARBA00022692"/>
    </source>
</evidence>
<name>A0ABM5UXC6_9BURK</name>
<dbReference type="NCBIfam" id="TIGR00945">
    <property type="entry name" value="tatC"/>
    <property type="match status" value="1"/>
</dbReference>
<keyword evidence="2 5" id="KW-0812">Transmembrane</keyword>
<gene>
    <name evidence="5" type="primary">tatC</name>
    <name evidence="6" type="ORF">F506_03615</name>
</gene>
<dbReference type="PANTHER" id="PTHR30371">
    <property type="entry name" value="SEC-INDEPENDENT PROTEIN TRANSLOCASE PROTEIN TATC"/>
    <property type="match status" value="1"/>
</dbReference>
<feature type="transmembrane region" description="Helical" evidence="5">
    <location>
        <begin position="197"/>
        <end position="215"/>
    </location>
</feature>
<comment type="subcellular location">
    <subcellularLocation>
        <location evidence="5">Cell membrane</location>
        <topology evidence="5">Multi-pass membrane protein</topology>
    </subcellularLocation>
    <subcellularLocation>
        <location evidence="1">Membrane</location>
        <topology evidence="1">Multi-pass membrane protein</topology>
    </subcellularLocation>
</comment>